<keyword evidence="2" id="KW-1185">Reference proteome</keyword>
<gene>
    <name evidence="1" type="ORF">SAMN05421870_107225</name>
</gene>
<accession>A0A1H9U259</accession>
<proteinExistence type="predicted"/>
<dbReference type="AlphaFoldDB" id="A0A1H9U259"/>
<dbReference type="RefSeq" id="WP_075001144.1">
    <property type="nucleotide sequence ID" value="NZ_FOGO01000007.1"/>
</dbReference>
<dbReference type="Pfam" id="PF04883">
    <property type="entry name" value="HK97-gp10_like"/>
    <property type="match status" value="1"/>
</dbReference>
<evidence type="ECO:0000313" key="1">
    <source>
        <dbReference type="EMBL" id="SES03321.1"/>
    </source>
</evidence>
<sequence length="109" mass="12075">MAAKFRMSRKGVGQLLRSPMVEAEMLRRADVIKDAAVAISPVGTAAWDPHPGLYKASWHSTSTRRGGRRKDRAVATVWNSAPYARWVEYGTERVHAHHVLLRAAQAGGR</sequence>
<name>A0A1H9U259_9ACTN</name>
<dbReference type="Proteomes" id="UP000182841">
    <property type="component" value="Unassembled WGS sequence"/>
</dbReference>
<reference evidence="2" key="1">
    <citation type="submission" date="2016-10" db="EMBL/GenBank/DDBJ databases">
        <authorList>
            <person name="Varghese N."/>
            <person name="Submissions S."/>
        </authorList>
    </citation>
    <scope>NUCLEOTIDE SEQUENCE [LARGE SCALE GENOMIC DNA]</scope>
    <source>
        <strain evidence="2">CGMCC 4.6825</strain>
    </source>
</reference>
<protein>
    <submittedName>
        <fullName evidence="1">Bacteriophage HK97-gp10, putative tail-component</fullName>
    </submittedName>
</protein>
<evidence type="ECO:0000313" key="2">
    <source>
        <dbReference type="Proteomes" id="UP000182841"/>
    </source>
</evidence>
<dbReference type="OrthoDB" id="4237561at2"/>
<organism evidence="1 2">
    <name type="scientific">Streptomyces qinglanensis</name>
    <dbReference type="NCBI Taxonomy" id="943816"/>
    <lineage>
        <taxon>Bacteria</taxon>
        <taxon>Bacillati</taxon>
        <taxon>Actinomycetota</taxon>
        <taxon>Actinomycetes</taxon>
        <taxon>Kitasatosporales</taxon>
        <taxon>Streptomycetaceae</taxon>
        <taxon>Streptomyces</taxon>
    </lineage>
</organism>
<dbReference type="InterPro" id="IPR010064">
    <property type="entry name" value="HK97-gp10_tail"/>
</dbReference>
<dbReference type="EMBL" id="FOGO01000007">
    <property type="protein sequence ID" value="SES03321.1"/>
    <property type="molecule type" value="Genomic_DNA"/>
</dbReference>